<dbReference type="AlphaFoldDB" id="A0A9W9V9D8"/>
<keyword evidence="3" id="KW-1185">Reference proteome</keyword>
<protein>
    <recommendedName>
        <fullName evidence="1">F-box domain-containing protein</fullName>
    </recommendedName>
</protein>
<dbReference type="RefSeq" id="XP_056579618.1">
    <property type="nucleotide sequence ID" value="XM_056723368.1"/>
</dbReference>
<dbReference type="InterPro" id="IPR001810">
    <property type="entry name" value="F-box_dom"/>
</dbReference>
<dbReference type="InterPro" id="IPR036047">
    <property type="entry name" value="F-box-like_dom_sf"/>
</dbReference>
<evidence type="ECO:0000259" key="1">
    <source>
        <dbReference type="PROSITE" id="PS50181"/>
    </source>
</evidence>
<reference evidence="2" key="1">
    <citation type="submission" date="2022-12" db="EMBL/GenBank/DDBJ databases">
        <authorList>
            <person name="Petersen C."/>
        </authorList>
    </citation>
    <scope>NUCLEOTIDE SEQUENCE</scope>
    <source>
        <strain evidence="2">IBT 3081</strain>
    </source>
</reference>
<accession>A0A9W9V9D8</accession>
<evidence type="ECO:0000313" key="3">
    <source>
        <dbReference type="Proteomes" id="UP001147752"/>
    </source>
</evidence>
<dbReference type="EMBL" id="JAPZBT010000002">
    <property type="protein sequence ID" value="KAJ5373632.1"/>
    <property type="molecule type" value="Genomic_DNA"/>
</dbReference>
<comment type="caution">
    <text evidence="2">The sequence shown here is derived from an EMBL/GenBank/DDBJ whole genome shotgun (WGS) entry which is preliminary data.</text>
</comment>
<dbReference type="Proteomes" id="UP001147752">
    <property type="component" value="Unassembled WGS sequence"/>
</dbReference>
<proteinExistence type="predicted"/>
<reference evidence="2" key="2">
    <citation type="journal article" date="2023" name="IMA Fungus">
        <title>Comparative genomic study of the Penicillium genus elucidates a diverse pangenome and 15 lateral gene transfer events.</title>
        <authorList>
            <person name="Petersen C."/>
            <person name="Sorensen T."/>
            <person name="Nielsen M.R."/>
            <person name="Sondergaard T.E."/>
            <person name="Sorensen J.L."/>
            <person name="Fitzpatrick D.A."/>
            <person name="Frisvad J.C."/>
            <person name="Nielsen K.L."/>
        </authorList>
    </citation>
    <scope>NUCLEOTIDE SEQUENCE</scope>
    <source>
        <strain evidence="2">IBT 3081</strain>
    </source>
</reference>
<sequence length="400" mass="46236">MLDSMRANPPSIKQALKNIPIAPLPWPQDIRQYLKPIFITSPTTKTPGPDFLSALPVELLLCIADFLPLEDIYCVSLCNYRLLAIFTNRKKHQDLERNARLSFLHRLEHDHPRYLACYDCSILHNLNGISERFEIAHPTHTFPYPPRVDCVRASEHHSRLHFSHLHLAMRRFYCGPQYGISTGALSFTEVRDDFCWGDRVARPTTLFSIEAQICPKPPSLLLRIQDIMSTRSIASTAQDEYYCDVEQEYFATFRVCKHHSEGFWMQYITHDAYPAHFHSNCGSCNTDIDIELFKNRPDGHVTIVMTRWINLGPGLSSDDPRWSVNAGERSWDEPEVFKLDSKYMELSPRHTFEALTDTSLGNFTYRNLSYLENRRYENVMVPIPRSEPPSWGLWNGAAVL</sequence>
<name>A0A9W9V9D8_9EURO</name>
<gene>
    <name evidence="2" type="ORF">N7517_005638</name>
</gene>
<dbReference type="GeneID" id="81462551"/>
<organism evidence="2 3">
    <name type="scientific">Penicillium concentricum</name>
    <dbReference type="NCBI Taxonomy" id="293559"/>
    <lineage>
        <taxon>Eukaryota</taxon>
        <taxon>Fungi</taxon>
        <taxon>Dikarya</taxon>
        <taxon>Ascomycota</taxon>
        <taxon>Pezizomycotina</taxon>
        <taxon>Eurotiomycetes</taxon>
        <taxon>Eurotiomycetidae</taxon>
        <taxon>Eurotiales</taxon>
        <taxon>Aspergillaceae</taxon>
        <taxon>Penicillium</taxon>
    </lineage>
</organism>
<dbReference type="OrthoDB" id="3766406at2759"/>
<dbReference type="SUPFAM" id="SSF81383">
    <property type="entry name" value="F-box domain"/>
    <property type="match status" value="1"/>
</dbReference>
<dbReference type="PROSITE" id="PS50181">
    <property type="entry name" value="FBOX"/>
    <property type="match status" value="1"/>
</dbReference>
<evidence type="ECO:0000313" key="2">
    <source>
        <dbReference type="EMBL" id="KAJ5373632.1"/>
    </source>
</evidence>
<feature type="domain" description="F-box" evidence="1">
    <location>
        <begin position="49"/>
        <end position="95"/>
    </location>
</feature>